<dbReference type="GO" id="GO:0015030">
    <property type="term" value="C:Cajal body"/>
    <property type="evidence" value="ECO:0007669"/>
    <property type="project" value="UniProtKB-SubCell"/>
</dbReference>
<evidence type="ECO:0000256" key="5">
    <source>
        <dbReference type="ARBA" id="ARBA00022490"/>
    </source>
</evidence>
<dbReference type="InterPro" id="IPR006861">
    <property type="entry name" value="HABP4_PAIRBP1-bd"/>
</dbReference>
<dbReference type="GO" id="GO:0033120">
    <property type="term" value="P:positive regulation of RNA splicing"/>
    <property type="evidence" value="ECO:0007669"/>
    <property type="project" value="TreeGrafter"/>
</dbReference>
<feature type="region of interest" description="Disordered" evidence="9">
    <location>
        <begin position="159"/>
        <end position="273"/>
    </location>
</feature>
<comment type="similarity">
    <text evidence="8">Belongs to the SERBP1-HABP4 family.</text>
</comment>
<accession>A0A8J7P4A1</accession>
<evidence type="ECO:0000256" key="6">
    <source>
        <dbReference type="ARBA" id="ARBA00022845"/>
    </source>
</evidence>
<feature type="region of interest" description="Disordered" evidence="9">
    <location>
        <begin position="111"/>
        <end position="134"/>
    </location>
</feature>
<dbReference type="GO" id="GO:0003723">
    <property type="term" value="F:RNA binding"/>
    <property type="evidence" value="ECO:0007669"/>
    <property type="project" value="InterPro"/>
</dbReference>
<organism evidence="11 12">
    <name type="scientific">Atractosteus spatula</name>
    <name type="common">Alligator gar</name>
    <name type="synonym">Lepisosteus spatula</name>
    <dbReference type="NCBI Taxonomy" id="7917"/>
    <lineage>
        <taxon>Eukaryota</taxon>
        <taxon>Metazoa</taxon>
        <taxon>Chordata</taxon>
        <taxon>Craniata</taxon>
        <taxon>Vertebrata</taxon>
        <taxon>Euteleostomi</taxon>
        <taxon>Actinopterygii</taxon>
        <taxon>Neopterygii</taxon>
        <taxon>Holostei</taxon>
        <taxon>Semionotiformes</taxon>
        <taxon>Lepisosteidae</taxon>
        <taxon>Atractosteus</taxon>
    </lineage>
</organism>
<sequence length="452" mass="49905">MKGVVTSPVSTAMQESFGCAVMNRFDQLLDDEADPFDILREAEEEKKKRKKKEESKKGSGGTAKPGKKESQKDRKVPVFLGGEALHSDSAAVDTVCAGLFSLGRTEQRYGTVASSSRQQPPRAPGLLGQNENRGTEVKVVYSERREVFRERRPNELEAPLDFSVEKPSDQFDRGMRGRGGRGRGGRGGTFFRSFDGFDQRGKREFERHSGSDRAGIRPEEKRGGGGPRNWGSVKDEMSDMEHGVPNEEAGDTEEAHGAPEGDAENQGTEGEGEAYEDYVAEMTLDEWKALQEQNRPKKEFNIRKPETSVPSKAVVIHKSKYLDVSTFRAMSVVLYFLPIQNLKEESDEDDEDHHFFRRPANDITTQLDINFGSLSRQGRGGRGGRGGRRGRGAAARTEATATPPPPPPRAEVVCPLLPRGWVLLSAAVAPAAKELRRCEPGQYLDGRLLGKT</sequence>
<protein>
    <submittedName>
        <fullName evidence="11">HABP4 protein</fullName>
    </submittedName>
</protein>
<keyword evidence="5" id="KW-0963">Cytoplasm</keyword>
<feature type="compositionally biased region" description="Basic and acidic residues" evidence="9">
    <location>
        <begin position="39"/>
        <end position="57"/>
    </location>
</feature>
<dbReference type="GO" id="GO:0045948">
    <property type="term" value="P:positive regulation of translational initiation"/>
    <property type="evidence" value="ECO:0007669"/>
    <property type="project" value="TreeGrafter"/>
</dbReference>
<gene>
    <name evidence="11" type="primary">Habp4</name>
    <name evidence="11" type="ORF">GTO95_0011581</name>
</gene>
<dbReference type="GO" id="GO:0016607">
    <property type="term" value="C:nuclear speck"/>
    <property type="evidence" value="ECO:0007669"/>
    <property type="project" value="UniProtKB-SubCell"/>
</dbReference>
<dbReference type="EMBL" id="JAAWVO010074887">
    <property type="protein sequence ID" value="MBN3325242.1"/>
    <property type="molecule type" value="Genomic_DNA"/>
</dbReference>
<dbReference type="Pfam" id="PF04774">
    <property type="entry name" value="HABP4_PAI-RBP1"/>
    <property type="match status" value="1"/>
</dbReference>
<dbReference type="GO" id="GO:0005730">
    <property type="term" value="C:nucleolus"/>
    <property type="evidence" value="ECO:0007669"/>
    <property type="project" value="UniProtKB-SubCell"/>
</dbReference>
<feature type="domain" description="Hyaluronan/mRNA-binding protein" evidence="10">
    <location>
        <begin position="201"/>
        <end position="308"/>
    </location>
</feature>
<evidence type="ECO:0000256" key="8">
    <source>
        <dbReference type="ARBA" id="ARBA00035118"/>
    </source>
</evidence>
<feature type="non-terminal residue" evidence="11">
    <location>
        <position position="452"/>
    </location>
</feature>
<feature type="non-terminal residue" evidence="11">
    <location>
        <position position="1"/>
    </location>
</feature>
<evidence type="ECO:0000256" key="1">
    <source>
        <dbReference type="ARBA" id="ARBA00004210"/>
    </source>
</evidence>
<feature type="compositionally biased region" description="Basic and acidic residues" evidence="9">
    <location>
        <begin position="195"/>
        <end position="223"/>
    </location>
</feature>
<evidence type="ECO:0000256" key="7">
    <source>
        <dbReference type="ARBA" id="ARBA00023242"/>
    </source>
</evidence>
<feature type="region of interest" description="Disordered" evidence="9">
    <location>
        <begin position="39"/>
        <end position="75"/>
    </location>
</feature>
<dbReference type="GO" id="GO:0010494">
    <property type="term" value="C:cytoplasmic stress granule"/>
    <property type="evidence" value="ECO:0007669"/>
    <property type="project" value="UniProtKB-SubCell"/>
</dbReference>
<evidence type="ECO:0000313" key="11">
    <source>
        <dbReference type="EMBL" id="MBN3325242.1"/>
    </source>
</evidence>
<evidence type="ECO:0000259" key="10">
    <source>
        <dbReference type="SMART" id="SM01233"/>
    </source>
</evidence>
<reference evidence="11" key="1">
    <citation type="journal article" date="2021" name="Cell">
        <title>Tracing the genetic footprints of vertebrate landing in non-teleost ray-finned fishes.</title>
        <authorList>
            <person name="Bi X."/>
            <person name="Wang K."/>
            <person name="Yang L."/>
            <person name="Pan H."/>
            <person name="Jiang H."/>
            <person name="Wei Q."/>
            <person name="Fang M."/>
            <person name="Yu H."/>
            <person name="Zhu C."/>
            <person name="Cai Y."/>
            <person name="He Y."/>
            <person name="Gan X."/>
            <person name="Zeng H."/>
            <person name="Yu D."/>
            <person name="Zhu Y."/>
            <person name="Jiang H."/>
            <person name="Qiu Q."/>
            <person name="Yang H."/>
            <person name="Zhang Y.E."/>
            <person name="Wang W."/>
            <person name="Zhu M."/>
            <person name="He S."/>
            <person name="Zhang G."/>
        </authorList>
    </citation>
    <scope>NUCLEOTIDE SEQUENCE</scope>
    <source>
        <strain evidence="11">Allg_001</strain>
    </source>
</reference>
<dbReference type="AlphaFoldDB" id="A0A8J7P4A1"/>
<dbReference type="SMART" id="SM01233">
    <property type="entry name" value="HABP4_PAI-RBP1"/>
    <property type="match status" value="1"/>
</dbReference>
<comment type="caution">
    <text evidence="11">The sequence shown here is derived from an EMBL/GenBank/DDBJ whole genome shotgun (WGS) entry which is preliminary data.</text>
</comment>
<evidence type="ECO:0000256" key="2">
    <source>
        <dbReference type="ARBA" id="ARBA00004324"/>
    </source>
</evidence>
<evidence type="ECO:0000256" key="4">
    <source>
        <dbReference type="ARBA" id="ARBA00004604"/>
    </source>
</evidence>
<proteinExistence type="inferred from homology"/>
<dbReference type="PANTHER" id="PTHR12299">
    <property type="entry name" value="HYALURONIC ACID-BINDING PROTEIN 4"/>
    <property type="match status" value="1"/>
</dbReference>
<keyword evidence="7" id="KW-0539">Nucleus</keyword>
<feature type="region of interest" description="Disordered" evidence="9">
    <location>
        <begin position="370"/>
        <end position="411"/>
    </location>
</feature>
<keyword evidence="6" id="KW-0810">Translation regulation</keyword>
<feature type="compositionally biased region" description="Basic and acidic residues" evidence="9">
    <location>
        <begin position="163"/>
        <end position="175"/>
    </location>
</feature>
<dbReference type="Proteomes" id="UP000736164">
    <property type="component" value="Unassembled WGS sequence"/>
</dbReference>
<name>A0A8J7P4A1_ATRSP</name>
<dbReference type="InterPro" id="IPR039764">
    <property type="entry name" value="HABP4/SERBP1-like"/>
</dbReference>
<evidence type="ECO:0000313" key="12">
    <source>
        <dbReference type="Proteomes" id="UP000736164"/>
    </source>
</evidence>
<dbReference type="Pfam" id="PF16174">
    <property type="entry name" value="IHABP4_N"/>
    <property type="match status" value="1"/>
</dbReference>
<dbReference type="PANTHER" id="PTHR12299:SF30">
    <property type="entry name" value="INTRACELLULAR HYALURONAN-BINDING PROTEIN 4"/>
    <property type="match status" value="1"/>
</dbReference>
<evidence type="ECO:0000256" key="3">
    <source>
        <dbReference type="ARBA" id="ARBA00004408"/>
    </source>
</evidence>
<comment type="subcellular location">
    <subcellularLocation>
        <location evidence="1">Cytoplasm</location>
        <location evidence="1">Stress granule</location>
    </subcellularLocation>
    <subcellularLocation>
        <location evidence="2">Nucleus speckle</location>
    </subcellularLocation>
    <subcellularLocation>
        <location evidence="3">Nucleus</location>
        <location evidence="3">Cajal body</location>
    </subcellularLocation>
    <subcellularLocation>
        <location evidence="4">Nucleus</location>
        <location evidence="4">Nucleolus</location>
    </subcellularLocation>
</comment>
<feature type="compositionally biased region" description="Low complexity" evidence="9">
    <location>
        <begin position="392"/>
        <end position="401"/>
    </location>
</feature>
<keyword evidence="12" id="KW-1185">Reference proteome</keyword>
<feature type="compositionally biased region" description="Basic and acidic residues" evidence="9">
    <location>
        <begin position="233"/>
        <end position="245"/>
    </location>
</feature>
<feature type="compositionally biased region" description="Basic and acidic residues" evidence="9">
    <location>
        <begin position="66"/>
        <end position="75"/>
    </location>
</feature>
<evidence type="ECO:0000256" key="9">
    <source>
        <dbReference type="SAM" id="MobiDB-lite"/>
    </source>
</evidence>
<dbReference type="InterPro" id="IPR032381">
    <property type="entry name" value="IHABP4_N"/>
</dbReference>